<dbReference type="PIRSF" id="PIRSF029416">
    <property type="entry name" value="UCP029416_PTP"/>
    <property type="match status" value="1"/>
</dbReference>
<dbReference type="Proteomes" id="UP001409291">
    <property type="component" value="Unassembled WGS sequence"/>
</dbReference>
<sequence length="110" mass="13052">MLNILFICSRNRWRSLTAETIYKKHKTVRVKSAGTENNARIKVNAKHLNWADIVFVMENHHKEKIIQQFPNECNNIEIVILEIPDEYKYMDKELIEEIQDSVSCYISDKL</sequence>
<feature type="domain" description="Phosphotyrosine protein phosphatase I" evidence="1">
    <location>
        <begin position="2"/>
        <end position="108"/>
    </location>
</feature>
<accession>A0ABV0BYA7</accession>
<gene>
    <name evidence="2" type="ORF">ABE541_14445</name>
</gene>
<organism evidence="2 3">
    <name type="scientific">Sphingobacterium kitahiroshimense</name>
    <dbReference type="NCBI Taxonomy" id="470446"/>
    <lineage>
        <taxon>Bacteria</taxon>
        <taxon>Pseudomonadati</taxon>
        <taxon>Bacteroidota</taxon>
        <taxon>Sphingobacteriia</taxon>
        <taxon>Sphingobacteriales</taxon>
        <taxon>Sphingobacteriaceae</taxon>
        <taxon>Sphingobacterium</taxon>
    </lineage>
</organism>
<evidence type="ECO:0000313" key="3">
    <source>
        <dbReference type="Proteomes" id="UP001409291"/>
    </source>
</evidence>
<protein>
    <submittedName>
        <fullName evidence="2">Protein tyrosine phosphatase</fullName>
    </submittedName>
</protein>
<dbReference type="RefSeq" id="WP_021192112.1">
    <property type="nucleotide sequence ID" value="NZ_JBDJLH010000012.1"/>
</dbReference>
<name>A0ABV0BYA7_9SPHI</name>
<proteinExistence type="predicted"/>
<comment type="caution">
    <text evidence="2">The sequence shown here is derived from an EMBL/GenBank/DDBJ whole genome shotgun (WGS) entry which is preliminary data.</text>
</comment>
<dbReference type="EMBL" id="JBDJNQ010000006">
    <property type="protein sequence ID" value="MEN5378459.1"/>
    <property type="molecule type" value="Genomic_DNA"/>
</dbReference>
<dbReference type="SUPFAM" id="SSF52788">
    <property type="entry name" value="Phosphotyrosine protein phosphatases I"/>
    <property type="match status" value="1"/>
</dbReference>
<dbReference type="SMART" id="SM00226">
    <property type="entry name" value="LMWPc"/>
    <property type="match status" value="1"/>
</dbReference>
<dbReference type="InterPro" id="IPR036196">
    <property type="entry name" value="Ptyr_pPase_sf"/>
</dbReference>
<reference evidence="2 3" key="1">
    <citation type="submission" date="2024-04" db="EMBL/GenBank/DDBJ databases">
        <title>WGS of bacteria from Torrens River.</title>
        <authorList>
            <person name="Wyrsch E.R."/>
            <person name="Drigo B."/>
        </authorList>
    </citation>
    <scope>NUCLEOTIDE SEQUENCE [LARGE SCALE GENOMIC DNA]</scope>
    <source>
        <strain evidence="2 3">TWI391</strain>
    </source>
</reference>
<dbReference type="InterPro" id="IPR016919">
    <property type="entry name" value="UCP029416_PTP"/>
</dbReference>
<evidence type="ECO:0000259" key="1">
    <source>
        <dbReference type="SMART" id="SM00226"/>
    </source>
</evidence>
<keyword evidence="3" id="KW-1185">Reference proteome</keyword>
<dbReference type="Gene3D" id="3.40.50.2300">
    <property type="match status" value="1"/>
</dbReference>
<dbReference type="InterPro" id="IPR023485">
    <property type="entry name" value="Ptyr_pPase"/>
</dbReference>
<evidence type="ECO:0000313" key="2">
    <source>
        <dbReference type="EMBL" id="MEN5378459.1"/>
    </source>
</evidence>